<dbReference type="InterPro" id="IPR017853">
    <property type="entry name" value="GH"/>
</dbReference>
<evidence type="ECO:0000313" key="2">
    <source>
        <dbReference type="Proteomes" id="UP000001192"/>
    </source>
</evidence>
<sequence length="495" mass="55028" precursor="true">MCRRAERRAEQPMDRITYRPSRRRVLATLAALAYAGVRPFPAAAANSAGASGTTGSRAPRRITDLIGTNGWPGSAADIAMWQKMGISWGRGSVGPGQPEASTQAMRVDKTGNAYDSDLPSVILRNNQNGIRSLLFLGYTPKWNASLPGDTKSAPQDVSAWERYVEAVVRKYSAAPYGVRHFQIWNEAAGRLSGGLPQATFWHGPKFDKEEHRSRPYEQAMQDYVERIHIPAARIVRRYGAYVVYGGWPDQGGLDTLDKWLDYRSPRLNARMADWVDYLDTHYLSVSDLDGLYEKYVKQGPARGVWQTEIGDRYMIDEHYLPRYFFEFAVWALARNWDDPDKYVSMVYHWDGYEPFRLTHRGPPARTYNVSGQSLIVLNQTAPGALAPLPQPLQFGPQVSGSGLLSDKDIVIQVSAPSGWRTVQTSGIAPPSGGAQVLFVDALTGSTAAKEDATLDWNNDGMSLRFRVPDNMNGADRKQPRHLAYLVVRAGQGKSA</sequence>
<dbReference type="SUPFAM" id="SSF51445">
    <property type="entry name" value="(Trans)glycosidases"/>
    <property type="match status" value="1"/>
</dbReference>
<dbReference type="InterPro" id="IPR006311">
    <property type="entry name" value="TAT_signal"/>
</dbReference>
<accession>B2JMS2</accession>
<dbReference type="HOGENOM" id="CLU_584851_0_0_4"/>
<dbReference type="Proteomes" id="UP000001192">
    <property type="component" value="Chromosome 2"/>
</dbReference>
<dbReference type="AlphaFoldDB" id="B2JMS2"/>
<keyword evidence="2" id="KW-1185">Reference proteome</keyword>
<name>B2JMS2_PARP8</name>
<gene>
    <name evidence="1" type="ordered locus">Bphy_3731</name>
</gene>
<organism evidence="1 2">
    <name type="scientific">Paraburkholderia phymatum (strain DSM 17167 / CIP 108236 / LMG 21445 / STM815)</name>
    <name type="common">Burkholderia phymatum</name>
    <dbReference type="NCBI Taxonomy" id="391038"/>
    <lineage>
        <taxon>Bacteria</taxon>
        <taxon>Pseudomonadati</taxon>
        <taxon>Pseudomonadota</taxon>
        <taxon>Betaproteobacteria</taxon>
        <taxon>Burkholderiales</taxon>
        <taxon>Burkholderiaceae</taxon>
        <taxon>Paraburkholderia</taxon>
    </lineage>
</organism>
<dbReference type="KEGG" id="bph:Bphy_3731"/>
<dbReference type="eggNOG" id="ENOG50343VN">
    <property type="taxonomic scope" value="Bacteria"/>
</dbReference>
<protein>
    <submittedName>
        <fullName evidence="1">Uncharacterized protein</fullName>
    </submittedName>
</protein>
<dbReference type="Gene3D" id="3.20.20.80">
    <property type="entry name" value="Glycosidases"/>
    <property type="match status" value="1"/>
</dbReference>
<dbReference type="STRING" id="391038.Bphy_3731"/>
<dbReference type="PROSITE" id="PS51318">
    <property type="entry name" value="TAT"/>
    <property type="match status" value="1"/>
</dbReference>
<proteinExistence type="predicted"/>
<reference evidence="2" key="1">
    <citation type="journal article" date="2014" name="Stand. Genomic Sci.">
        <title>Complete genome sequence of Burkholderia phymatum STM815(T), a broad host range and efficient nitrogen-fixing symbiont of Mimosa species.</title>
        <authorList>
            <person name="Moulin L."/>
            <person name="Klonowska A."/>
            <person name="Caroline B."/>
            <person name="Booth K."/>
            <person name="Vriezen J.A."/>
            <person name="Melkonian R."/>
            <person name="James E.K."/>
            <person name="Young J.P."/>
            <person name="Bena G."/>
            <person name="Hauser L."/>
            <person name="Land M."/>
            <person name="Kyrpides N."/>
            <person name="Bruce D."/>
            <person name="Chain P."/>
            <person name="Copeland A."/>
            <person name="Pitluck S."/>
            <person name="Woyke T."/>
            <person name="Lizotte-Waniewski M."/>
            <person name="Bristow J."/>
            <person name="Riley M."/>
        </authorList>
    </citation>
    <scope>NUCLEOTIDE SEQUENCE [LARGE SCALE GENOMIC DNA]</scope>
    <source>
        <strain evidence="2">DSM 17167 / CIP 108236 / LMG 21445 / STM815</strain>
    </source>
</reference>
<evidence type="ECO:0000313" key="1">
    <source>
        <dbReference type="EMBL" id="ACC72866.1"/>
    </source>
</evidence>
<dbReference type="EMBL" id="CP001044">
    <property type="protein sequence ID" value="ACC72866.1"/>
    <property type="molecule type" value="Genomic_DNA"/>
</dbReference>